<dbReference type="InterPro" id="IPR029016">
    <property type="entry name" value="GAF-like_dom_sf"/>
</dbReference>
<dbReference type="AlphaFoldDB" id="A0A8J3ZCX2"/>
<evidence type="ECO:0000313" key="4">
    <source>
        <dbReference type="Proteomes" id="UP000612585"/>
    </source>
</evidence>
<comment type="caution">
    <text evidence="3">The sequence shown here is derived from an EMBL/GenBank/DDBJ whole genome shotgun (WGS) entry which is preliminary data.</text>
</comment>
<evidence type="ECO:0000313" key="3">
    <source>
        <dbReference type="EMBL" id="GIJ61651.1"/>
    </source>
</evidence>
<dbReference type="InterPro" id="IPR036457">
    <property type="entry name" value="PPM-type-like_dom_sf"/>
</dbReference>
<protein>
    <recommendedName>
        <fullName evidence="2">PPM-type phosphatase domain-containing protein</fullName>
    </recommendedName>
</protein>
<dbReference type="Pfam" id="PF13581">
    <property type="entry name" value="HATPase_c_2"/>
    <property type="match status" value="1"/>
</dbReference>
<dbReference type="Gene3D" id="3.30.450.40">
    <property type="match status" value="1"/>
</dbReference>
<dbReference type="SUPFAM" id="SSF55781">
    <property type="entry name" value="GAF domain-like"/>
    <property type="match status" value="1"/>
</dbReference>
<dbReference type="SUPFAM" id="SSF55874">
    <property type="entry name" value="ATPase domain of HSP90 chaperone/DNA topoisomerase II/histidine kinase"/>
    <property type="match status" value="1"/>
</dbReference>
<dbReference type="Proteomes" id="UP000612585">
    <property type="component" value="Unassembled WGS sequence"/>
</dbReference>
<dbReference type="PANTHER" id="PTHR43156:SF2">
    <property type="entry name" value="STAGE II SPORULATION PROTEIN E"/>
    <property type="match status" value="1"/>
</dbReference>
<sequence>MTASGAPIVRRTLLPAELRSPGAARSIVRAVATEGDLTDVLDEALLLTTELVTNAVVHAATQVTVEVSADATGLTITVLDELPGPLLPNTDGDRAEDERGRGLLLVNGMSQRWGTVHHPGGKGVWFHLARPGTAAAPTAPGTTPWPTVDPLAVLGSLADNGGLSEQLEDMLRRLAHATAATSATILIDHGDDHGPRTTAALGTGVPPDGSTRVPLRLSRPWRGELTLHPAYAGTEPLVALAAERIGLLVENHRLRRADLARQGWLTFLAEAGELLAQSLDVELTFALIPRLIVPRLGLWCAVHALGEDGELRLATSTHSDEASVPKLLDLLDAARPQLLEALGLDAPVPLAAPADGVAVALVARGQRLGTIAVGRDADGRQGADEIAAIEDFARRAAVAIDNNRIYAERRAIATALQRSLLPPQLPEIEGVDLGAEYVPAGSYSTEVDVGGDFYDIVGLPDGRWLVVIGDVSGKGVQAAIVTGLVRDVTRALVRDGRPIAETLSRLNETLVERGSGRFCTLALAVLARRPDGVVDVALHLAGHDQPVLVHPDGRTRLVGRCGTALGLLPVVKSPVEQVQLNAGDMLIFTTDGVTERRHRGVLFGVDRLRAEASTLAGFPAEVVAARLRTAAVTFSPEPPRDDIAVLTVRIET</sequence>
<dbReference type="Gene3D" id="3.30.565.10">
    <property type="entry name" value="Histidine kinase-like ATPase, C-terminal domain"/>
    <property type="match status" value="1"/>
</dbReference>
<organism evidence="3 4">
    <name type="scientific">Virgisporangium aurantiacum</name>
    <dbReference type="NCBI Taxonomy" id="175570"/>
    <lineage>
        <taxon>Bacteria</taxon>
        <taxon>Bacillati</taxon>
        <taxon>Actinomycetota</taxon>
        <taxon>Actinomycetes</taxon>
        <taxon>Micromonosporales</taxon>
        <taxon>Micromonosporaceae</taxon>
        <taxon>Virgisporangium</taxon>
    </lineage>
</organism>
<reference evidence="3" key="1">
    <citation type="submission" date="2021-01" db="EMBL/GenBank/DDBJ databases">
        <title>Whole genome shotgun sequence of Virgisporangium aurantiacum NBRC 16421.</title>
        <authorList>
            <person name="Komaki H."/>
            <person name="Tamura T."/>
        </authorList>
    </citation>
    <scope>NUCLEOTIDE SEQUENCE</scope>
    <source>
        <strain evidence="3">NBRC 16421</strain>
    </source>
</reference>
<dbReference type="Pfam" id="PF07228">
    <property type="entry name" value="SpoIIE"/>
    <property type="match status" value="1"/>
</dbReference>
<proteinExistence type="predicted"/>
<name>A0A8J3ZCX2_9ACTN</name>
<dbReference type="SUPFAM" id="SSF81606">
    <property type="entry name" value="PP2C-like"/>
    <property type="match status" value="1"/>
</dbReference>
<dbReference type="SMART" id="SM00331">
    <property type="entry name" value="PP2C_SIG"/>
    <property type="match status" value="1"/>
</dbReference>
<dbReference type="InterPro" id="IPR052016">
    <property type="entry name" value="Bact_Sigma-Reg"/>
</dbReference>
<evidence type="ECO:0000259" key="2">
    <source>
        <dbReference type="SMART" id="SM00331"/>
    </source>
</evidence>
<keyword evidence="1" id="KW-0378">Hydrolase</keyword>
<feature type="domain" description="PPM-type phosphatase" evidence="2">
    <location>
        <begin position="428"/>
        <end position="650"/>
    </location>
</feature>
<keyword evidence="4" id="KW-1185">Reference proteome</keyword>
<dbReference type="InterPro" id="IPR036890">
    <property type="entry name" value="HATPase_C_sf"/>
</dbReference>
<dbReference type="EMBL" id="BOPG01000069">
    <property type="protein sequence ID" value="GIJ61651.1"/>
    <property type="molecule type" value="Genomic_DNA"/>
</dbReference>
<dbReference type="PANTHER" id="PTHR43156">
    <property type="entry name" value="STAGE II SPORULATION PROTEIN E-RELATED"/>
    <property type="match status" value="1"/>
</dbReference>
<gene>
    <name evidence="3" type="ORF">Vau01_091670</name>
</gene>
<evidence type="ECO:0000256" key="1">
    <source>
        <dbReference type="ARBA" id="ARBA00022801"/>
    </source>
</evidence>
<dbReference type="GO" id="GO:0016791">
    <property type="term" value="F:phosphatase activity"/>
    <property type="evidence" value="ECO:0007669"/>
    <property type="project" value="TreeGrafter"/>
</dbReference>
<dbReference type="CDD" id="cd16936">
    <property type="entry name" value="HATPase_RsbW-like"/>
    <property type="match status" value="1"/>
</dbReference>
<dbReference type="InterPro" id="IPR003594">
    <property type="entry name" value="HATPase_dom"/>
</dbReference>
<dbReference type="RefSeq" id="WP_204006737.1">
    <property type="nucleotide sequence ID" value="NZ_BOPG01000069.1"/>
</dbReference>
<accession>A0A8J3ZCX2</accession>
<dbReference type="InterPro" id="IPR001932">
    <property type="entry name" value="PPM-type_phosphatase-like_dom"/>
</dbReference>
<dbReference type="Gene3D" id="3.60.40.10">
    <property type="entry name" value="PPM-type phosphatase domain"/>
    <property type="match status" value="1"/>
</dbReference>